<dbReference type="InterPro" id="IPR010982">
    <property type="entry name" value="Lambda_DNA-bd_dom_sf"/>
</dbReference>
<organism evidence="2 3">
    <name type="scientific">Arenibacter certesii</name>
    <dbReference type="NCBI Taxonomy" id="228955"/>
    <lineage>
        <taxon>Bacteria</taxon>
        <taxon>Pseudomonadati</taxon>
        <taxon>Bacteroidota</taxon>
        <taxon>Flavobacteriia</taxon>
        <taxon>Flavobacteriales</taxon>
        <taxon>Flavobacteriaceae</taxon>
        <taxon>Arenibacter</taxon>
    </lineage>
</organism>
<proteinExistence type="predicted"/>
<dbReference type="SMART" id="SM00530">
    <property type="entry name" value="HTH_XRE"/>
    <property type="match status" value="1"/>
</dbReference>
<dbReference type="CDD" id="cd00093">
    <property type="entry name" value="HTH_XRE"/>
    <property type="match status" value="1"/>
</dbReference>
<evidence type="ECO:0000259" key="1">
    <source>
        <dbReference type="PROSITE" id="PS50943"/>
    </source>
</evidence>
<dbReference type="GO" id="GO:0003677">
    <property type="term" value="F:DNA binding"/>
    <property type="evidence" value="ECO:0007669"/>
    <property type="project" value="InterPro"/>
</dbReference>
<dbReference type="RefSeq" id="WP_026814807.1">
    <property type="nucleotide sequence ID" value="NZ_BMWP01000014.1"/>
</dbReference>
<gene>
    <name evidence="2" type="ORF">GCM10007383_22720</name>
</gene>
<dbReference type="InterPro" id="IPR001387">
    <property type="entry name" value="Cro/C1-type_HTH"/>
</dbReference>
<dbReference type="EMBL" id="BMWP01000014">
    <property type="protein sequence ID" value="GGW37315.1"/>
    <property type="molecule type" value="Genomic_DNA"/>
</dbReference>
<evidence type="ECO:0000313" key="3">
    <source>
        <dbReference type="Proteomes" id="UP000634668"/>
    </source>
</evidence>
<dbReference type="Pfam" id="PF01381">
    <property type="entry name" value="HTH_3"/>
    <property type="match status" value="1"/>
</dbReference>
<dbReference type="Gene3D" id="1.10.260.40">
    <property type="entry name" value="lambda repressor-like DNA-binding domains"/>
    <property type="match status" value="1"/>
</dbReference>
<name>A0A918MMT3_9FLAO</name>
<protein>
    <recommendedName>
        <fullName evidence="1">HTH cro/C1-type domain-containing protein</fullName>
    </recommendedName>
</protein>
<evidence type="ECO:0000313" key="2">
    <source>
        <dbReference type="EMBL" id="GGW37315.1"/>
    </source>
</evidence>
<dbReference type="Proteomes" id="UP000634668">
    <property type="component" value="Unassembled WGS sequence"/>
</dbReference>
<dbReference type="SUPFAM" id="SSF47413">
    <property type="entry name" value="lambda repressor-like DNA-binding domains"/>
    <property type="match status" value="1"/>
</dbReference>
<feature type="domain" description="HTH cro/C1-type" evidence="1">
    <location>
        <begin position="17"/>
        <end position="72"/>
    </location>
</feature>
<reference evidence="2" key="1">
    <citation type="journal article" date="2014" name="Int. J. Syst. Evol. Microbiol.">
        <title>Complete genome sequence of Corynebacterium casei LMG S-19264T (=DSM 44701T), isolated from a smear-ripened cheese.</title>
        <authorList>
            <consortium name="US DOE Joint Genome Institute (JGI-PGF)"/>
            <person name="Walter F."/>
            <person name="Albersmeier A."/>
            <person name="Kalinowski J."/>
            <person name="Ruckert C."/>
        </authorList>
    </citation>
    <scope>NUCLEOTIDE SEQUENCE</scope>
    <source>
        <strain evidence="2">KCTC 12113</strain>
    </source>
</reference>
<sequence length="80" mass="8842">MRPTIEIDNISDVAAFIKDSRVSLSISQETLSVLSGVERSWISRLEMGRIDGMSLKTLDKLIKGLNSKLIIVPSPVLMDL</sequence>
<reference evidence="2" key="2">
    <citation type="submission" date="2020-09" db="EMBL/GenBank/DDBJ databases">
        <authorList>
            <person name="Sun Q."/>
            <person name="Kim S."/>
        </authorList>
    </citation>
    <scope>NUCLEOTIDE SEQUENCE</scope>
    <source>
        <strain evidence="2">KCTC 12113</strain>
    </source>
</reference>
<dbReference type="AlphaFoldDB" id="A0A918MMT3"/>
<accession>A0A918MMT3</accession>
<comment type="caution">
    <text evidence="2">The sequence shown here is derived from an EMBL/GenBank/DDBJ whole genome shotgun (WGS) entry which is preliminary data.</text>
</comment>
<dbReference type="PROSITE" id="PS50943">
    <property type="entry name" value="HTH_CROC1"/>
    <property type="match status" value="1"/>
</dbReference>
<keyword evidence="3" id="KW-1185">Reference proteome</keyword>